<reference evidence="10" key="1">
    <citation type="journal article" date="2019" name="Int. J. Syst. Evol. Microbiol.">
        <title>The Global Catalogue of Microorganisms (GCM) 10K type strain sequencing project: providing services to taxonomists for standard genome sequencing and annotation.</title>
        <authorList>
            <consortium name="The Broad Institute Genomics Platform"/>
            <consortium name="The Broad Institute Genome Sequencing Center for Infectious Disease"/>
            <person name="Wu L."/>
            <person name="Ma J."/>
        </authorList>
    </citation>
    <scope>NUCLEOTIDE SEQUENCE [LARGE SCALE GENOMIC DNA]</scope>
    <source>
        <strain evidence="10">R28</strain>
    </source>
</reference>
<keyword evidence="10" id="KW-1185">Reference proteome</keyword>
<keyword evidence="5 7" id="KW-0472">Membrane</keyword>
<dbReference type="InterPro" id="IPR022781">
    <property type="entry name" value="Flagellar_biosynth_FliO"/>
</dbReference>
<keyword evidence="9" id="KW-0282">Flagellum</keyword>
<keyword evidence="2" id="KW-1003">Cell membrane</keyword>
<keyword evidence="9" id="KW-0969">Cilium</keyword>
<evidence type="ECO:0000256" key="3">
    <source>
        <dbReference type="ARBA" id="ARBA00022692"/>
    </source>
</evidence>
<protein>
    <submittedName>
        <fullName evidence="9">Flagellar biosynthetic protein FliO</fullName>
    </submittedName>
</protein>
<organism evidence="9 10">
    <name type="scientific">Ornithinibacillus salinisoli</name>
    <dbReference type="NCBI Taxonomy" id="1848459"/>
    <lineage>
        <taxon>Bacteria</taxon>
        <taxon>Bacillati</taxon>
        <taxon>Bacillota</taxon>
        <taxon>Bacilli</taxon>
        <taxon>Bacillales</taxon>
        <taxon>Bacillaceae</taxon>
        <taxon>Ornithinibacillus</taxon>
    </lineage>
</organism>
<feature type="chain" id="PRO_5046833625" evidence="8">
    <location>
        <begin position="25"/>
        <end position="231"/>
    </location>
</feature>
<keyword evidence="3 7" id="KW-0812">Transmembrane</keyword>
<evidence type="ECO:0000256" key="5">
    <source>
        <dbReference type="ARBA" id="ARBA00023136"/>
    </source>
</evidence>
<comment type="caution">
    <text evidence="9">The sequence shown here is derived from an EMBL/GenBank/DDBJ whole genome shotgun (WGS) entry which is preliminary data.</text>
</comment>
<dbReference type="Pfam" id="PF04347">
    <property type="entry name" value="FliO"/>
    <property type="match status" value="1"/>
</dbReference>
<evidence type="ECO:0000313" key="9">
    <source>
        <dbReference type="EMBL" id="MFD2044114.1"/>
    </source>
</evidence>
<keyword evidence="8" id="KW-0732">Signal</keyword>
<feature type="signal peptide" evidence="8">
    <location>
        <begin position="1"/>
        <end position="24"/>
    </location>
</feature>
<feature type="region of interest" description="Disordered" evidence="6">
    <location>
        <begin position="30"/>
        <end position="70"/>
    </location>
</feature>
<feature type="transmembrane region" description="Helical" evidence="7">
    <location>
        <begin position="82"/>
        <end position="100"/>
    </location>
</feature>
<evidence type="ECO:0000256" key="1">
    <source>
        <dbReference type="ARBA" id="ARBA00004236"/>
    </source>
</evidence>
<gene>
    <name evidence="9" type="ORF">ACFSJF_07550</name>
</gene>
<evidence type="ECO:0000313" key="10">
    <source>
        <dbReference type="Proteomes" id="UP001597383"/>
    </source>
</evidence>
<dbReference type="PROSITE" id="PS51257">
    <property type="entry name" value="PROKAR_LIPOPROTEIN"/>
    <property type="match status" value="1"/>
</dbReference>
<name>A0ABW4VY64_9BACI</name>
<keyword evidence="4 7" id="KW-1133">Transmembrane helix</keyword>
<feature type="compositionally biased region" description="Acidic residues" evidence="6">
    <location>
        <begin position="45"/>
        <end position="56"/>
    </location>
</feature>
<feature type="region of interest" description="Disordered" evidence="6">
    <location>
        <begin position="212"/>
        <end position="231"/>
    </location>
</feature>
<evidence type="ECO:0000256" key="7">
    <source>
        <dbReference type="SAM" id="Phobius"/>
    </source>
</evidence>
<evidence type="ECO:0000256" key="2">
    <source>
        <dbReference type="ARBA" id="ARBA00022475"/>
    </source>
</evidence>
<evidence type="ECO:0000256" key="8">
    <source>
        <dbReference type="SAM" id="SignalP"/>
    </source>
</evidence>
<evidence type="ECO:0000256" key="6">
    <source>
        <dbReference type="SAM" id="MobiDB-lite"/>
    </source>
</evidence>
<dbReference type="Proteomes" id="UP001597383">
    <property type="component" value="Unassembled WGS sequence"/>
</dbReference>
<proteinExistence type="predicted"/>
<keyword evidence="9" id="KW-0966">Cell projection</keyword>
<sequence>MIKKISISVTFILLLFISCFTVHAIAEEKNDQEERDDGTAKSMFENEDEDSEESGDETPPTNPDNNLSTTENGNSGSMVFDLVKMVFALLLVLALIYLLLKFLNKRNKLFSKVKALENVGGLTLGPNKSIQIIRVGSKLYMVGVGDNVELLHEITDEDMKKEILTSYEKQHNFSASGVWSTFMQPKSEVTESTNTRKKNDFKNMFATELDKLKKNRQKLRNMNQQKDDNHE</sequence>
<comment type="subcellular location">
    <subcellularLocation>
        <location evidence="1">Cell membrane</location>
    </subcellularLocation>
</comment>
<dbReference type="EMBL" id="JBHUHQ010000013">
    <property type="protein sequence ID" value="MFD2044114.1"/>
    <property type="molecule type" value="Genomic_DNA"/>
</dbReference>
<evidence type="ECO:0000256" key="4">
    <source>
        <dbReference type="ARBA" id="ARBA00022989"/>
    </source>
</evidence>
<dbReference type="RefSeq" id="WP_377555702.1">
    <property type="nucleotide sequence ID" value="NZ_JBHUHQ010000013.1"/>
</dbReference>
<accession>A0ABW4VY64</accession>